<evidence type="ECO:0000256" key="1">
    <source>
        <dbReference type="SAM" id="MobiDB-lite"/>
    </source>
</evidence>
<dbReference type="VEuPathDB" id="FungiDB:RhiirFUN_026845"/>
<feature type="region of interest" description="Disordered" evidence="1">
    <location>
        <begin position="89"/>
        <end position="120"/>
    </location>
</feature>
<proteinExistence type="predicted"/>
<dbReference type="OrthoDB" id="2458265at2759"/>
<evidence type="ECO:0000313" key="3">
    <source>
        <dbReference type="Proteomes" id="UP000684084"/>
    </source>
</evidence>
<organism evidence="2 3">
    <name type="scientific">Rhizophagus irregularis</name>
    <dbReference type="NCBI Taxonomy" id="588596"/>
    <lineage>
        <taxon>Eukaryota</taxon>
        <taxon>Fungi</taxon>
        <taxon>Fungi incertae sedis</taxon>
        <taxon>Mucoromycota</taxon>
        <taxon>Glomeromycotina</taxon>
        <taxon>Glomeromycetes</taxon>
        <taxon>Glomerales</taxon>
        <taxon>Glomeraceae</taxon>
        <taxon>Rhizophagus</taxon>
    </lineage>
</organism>
<reference evidence="2" key="1">
    <citation type="submission" date="2020-05" db="EMBL/GenBank/DDBJ databases">
        <authorList>
            <person name="Rincon C."/>
            <person name="Sanders R I."/>
            <person name="Robbins C."/>
            <person name="Chaturvedi A."/>
        </authorList>
    </citation>
    <scope>NUCLEOTIDE SEQUENCE</scope>
    <source>
        <strain evidence="2">CHB12</strain>
    </source>
</reference>
<protein>
    <submittedName>
        <fullName evidence="2">Uncharacterized protein</fullName>
    </submittedName>
</protein>
<feature type="compositionally biased region" description="Basic and acidic residues" evidence="1">
    <location>
        <begin position="90"/>
        <end position="120"/>
    </location>
</feature>
<dbReference type="Proteomes" id="UP000684084">
    <property type="component" value="Unassembled WGS sequence"/>
</dbReference>
<name>A0A916EIU1_9GLOM</name>
<comment type="caution">
    <text evidence="2">The sequence shown here is derived from an EMBL/GenBank/DDBJ whole genome shotgun (WGS) entry which is preliminary data.</text>
</comment>
<sequence length="243" mass="28003">MEIKGPSACFFGIRNGLSVFDFGKQGTERVPDVRMMVPDVWMKRSGTPKRIHELDFGWKITLTSTSAKLELKWLRSSKRKCLAKVKGMKGKGEGEKCKGKEKTKEKTKGKGENERERENEREYFEGSAAIGQTGIQYFEGSAAYWTYGIQHFEGSAAYWTYGIQHFKGSAAYWTYGIQYFEGSAAYWTYGIQHFEGSAAYWTYGIQHFEGFLFWHWCGLSIDYRISDKYRLSLNNNNCAFINK</sequence>
<dbReference type="EMBL" id="CAGKOT010000072">
    <property type="protein sequence ID" value="CAB5391474.1"/>
    <property type="molecule type" value="Genomic_DNA"/>
</dbReference>
<gene>
    <name evidence="2" type="ORF">CHRIB12_LOCUS21978</name>
</gene>
<evidence type="ECO:0000313" key="2">
    <source>
        <dbReference type="EMBL" id="CAB5391474.1"/>
    </source>
</evidence>
<dbReference type="AlphaFoldDB" id="A0A916EIU1"/>
<accession>A0A916EIU1</accession>